<dbReference type="PIRSF" id="PIRSF000103">
    <property type="entry name" value="HIBADH"/>
    <property type="match status" value="1"/>
</dbReference>
<keyword evidence="1" id="KW-0560">Oxidoreductase</keyword>
<dbReference type="InterPro" id="IPR015815">
    <property type="entry name" value="HIBADH-related"/>
</dbReference>
<dbReference type="Proteomes" id="UP000541185">
    <property type="component" value="Unassembled WGS sequence"/>
</dbReference>
<dbReference type="AlphaFoldDB" id="A0A848H4Q4"/>
<protein>
    <submittedName>
        <fullName evidence="6">NAD(P)-dependent oxidoreductase</fullName>
    </submittedName>
</protein>
<dbReference type="EMBL" id="JABBFX010000002">
    <property type="protein sequence ID" value="NML45976.1"/>
    <property type="molecule type" value="Genomic_DNA"/>
</dbReference>
<evidence type="ECO:0000256" key="3">
    <source>
        <dbReference type="PIRSR" id="PIRSR000103-1"/>
    </source>
</evidence>
<dbReference type="PANTHER" id="PTHR43060:SF15">
    <property type="entry name" value="3-HYDROXYISOBUTYRATE DEHYDROGENASE-LIKE 1, MITOCHONDRIAL-RELATED"/>
    <property type="match status" value="1"/>
</dbReference>
<organism evidence="6 7">
    <name type="scientific">Ramlibacter agri</name>
    <dbReference type="NCBI Taxonomy" id="2728837"/>
    <lineage>
        <taxon>Bacteria</taxon>
        <taxon>Pseudomonadati</taxon>
        <taxon>Pseudomonadota</taxon>
        <taxon>Betaproteobacteria</taxon>
        <taxon>Burkholderiales</taxon>
        <taxon>Comamonadaceae</taxon>
        <taxon>Ramlibacter</taxon>
    </lineage>
</organism>
<proteinExistence type="predicted"/>
<dbReference type="Pfam" id="PF14833">
    <property type="entry name" value="NAD_binding_11"/>
    <property type="match status" value="1"/>
</dbReference>
<evidence type="ECO:0000259" key="5">
    <source>
        <dbReference type="Pfam" id="PF14833"/>
    </source>
</evidence>
<dbReference type="PANTHER" id="PTHR43060">
    <property type="entry name" value="3-HYDROXYISOBUTYRATE DEHYDROGENASE-LIKE 1, MITOCHONDRIAL-RELATED"/>
    <property type="match status" value="1"/>
</dbReference>
<dbReference type="Gene3D" id="3.40.50.720">
    <property type="entry name" value="NAD(P)-binding Rossmann-like Domain"/>
    <property type="match status" value="1"/>
</dbReference>
<dbReference type="InterPro" id="IPR029154">
    <property type="entry name" value="HIBADH-like_NADP-bd"/>
</dbReference>
<keyword evidence="2" id="KW-0520">NAD</keyword>
<dbReference type="GO" id="GO:0051287">
    <property type="term" value="F:NAD binding"/>
    <property type="evidence" value="ECO:0007669"/>
    <property type="project" value="InterPro"/>
</dbReference>
<feature type="domain" description="3-hydroxyisobutyrate dehydrogenase-like NAD-binding" evidence="5">
    <location>
        <begin position="167"/>
        <end position="284"/>
    </location>
</feature>
<sequence length="293" mass="30300">MSTGQIGLVGLGLVGQALARRLLAAGFAVHGYDLRTEARDALAAMGGTACESAAAVGARCPRVLLAVFDTKDVIALLEQPGRLLAEGHAVRTVIDCSTGEPEALQALAARLLQRGIAFIEGPLSGSSQQIAGGEATQLLGGEAADLEAQAEVFDAIARQRLHVGPAGMAAKAKLATNLVLGLNRAVLAEGMVFAESLGIAPAKFLELVLATPARSAAAEAKGHLMASGQFAPQSRIRQHLKDVDLMLDAARGAGQLLPLSETHARLMRDAITAGDGDLDNAAILLQLRRERTS</sequence>
<evidence type="ECO:0000313" key="7">
    <source>
        <dbReference type="Proteomes" id="UP000541185"/>
    </source>
</evidence>
<name>A0A848H4Q4_9BURK</name>
<feature type="active site" evidence="3">
    <location>
        <position position="173"/>
    </location>
</feature>
<comment type="caution">
    <text evidence="6">The sequence shown here is derived from an EMBL/GenBank/DDBJ whole genome shotgun (WGS) entry which is preliminary data.</text>
</comment>
<dbReference type="RefSeq" id="WP_169420274.1">
    <property type="nucleotide sequence ID" value="NZ_JABBFX010000002.1"/>
</dbReference>
<dbReference type="Gene3D" id="1.10.1040.10">
    <property type="entry name" value="N-(1-d-carboxylethyl)-l-norvaline Dehydrogenase, domain 2"/>
    <property type="match status" value="1"/>
</dbReference>
<dbReference type="SUPFAM" id="SSF51735">
    <property type="entry name" value="NAD(P)-binding Rossmann-fold domains"/>
    <property type="match status" value="1"/>
</dbReference>
<dbReference type="InterPro" id="IPR008927">
    <property type="entry name" value="6-PGluconate_DH-like_C_sf"/>
</dbReference>
<feature type="domain" description="6-phosphogluconate dehydrogenase NADP-binding" evidence="4">
    <location>
        <begin position="5"/>
        <end position="164"/>
    </location>
</feature>
<evidence type="ECO:0000259" key="4">
    <source>
        <dbReference type="Pfam" id="PF03446"/>
    </source>
</evidence>
<dbReference type="InterPro" id="IPR013328">
    <property type="entry name" value="6PGD_dom2"/>
</dbReference>
<evidence type="ECO:0000313" key="6">
    <source>
        <dbReference type="EMBL" id="NML45976.1"/>
    </source>
</evidence>
<evidence type="ECO:0000256" key="1">
    <source>
        <dbReference type="ARBA" id="ARBA00023002"/>
    </source>
</evidence>
<keyword evidence="7" id="KW-1185">Reference proteome</keyword>
<dbReference type="GO" id="GO:0016491">
    <property type="term" value="F:oxidoreductase activity"/>
    <property type="evidence" value="ECO:0007669"/>
    <property type="project" value="UniProtKB-KW"/>
</dbReference>
<gene>
    <name evidence="6" type="ORF">HHL11_19670</name>
</gene>
<accession>A0A848H4Q4</accession>
<dbReference type="InterPro" id="IPR006115">
    <property type="entry name" value="6PGDH_NADP-bd"/>
</dbReference>
<dbReference type="InterPro" id="IPR036291">
    <property type="entry name" value="NAD(P)-bd_dom_sf"/>
</dbReference>
<evidence type="ECO:0000256" key="2">
    <source>
        <dbReference type="ARBA" id="ARBA00023027"/>
    </source>
</evidence>
<dbReference type="GO" id="GO:0050661">
    <property type="term" value="F:NADP binding"/>
    <property type="evidence" value="ECO:0007669"/>
    <property type="project" value="InterPro"/>
</dbReference>
<reference evidence="6 7" key="1">
    <citation type="submission" date="2020-04" db="EMBL/GenBank/DDBJ databases">
        <title>Ramlibacter sp. G-1-2-2 isolated from soil.</title>
        <authorList>
            <person name="Dahal R.H."/>
        </authorList>
    </citation>
    <scope>NUCLEOTIDE SEQUENCE [LARGE SCALE GENOMIC DNA]</scope>
    <source>
        <strain evidence="6 7">G-1-2-2</strain>
    </source>
</reference>
<dbReference type="Pfam" id="PF03446">
    <property type="entry name" value="NAD_binding_2"/>
    <property type="match status" value="1"/>
</dbReference>
<dbReference type="SUPFAM" id="SSF48179">
    <property type="entry name" value="6-phosphogluconate dehydrogenase C-terminal domain-like"/>
    <property type="match status" value="1"/>
</dbReference>